<evidence type="ECO:0000313" key="2">
    <source>
        <dbReference type="Proteomes" id="UP000267821"/>
    </source>
</evidence>
<accession>A0A3N4LVW2</accession>
<organism evidence="1 2">
    <name type="scientific">Terfezia boudieri ATCC MYA-4762</name>
    <dbReference type="NCBI Taxonomy" id="1051890"/>
    <lineage>
        <taxon>Eukaryota</taxon>
        <taxon>Fungi</taxon>
        <taxon>Dikarya</taxon>
        <taxon>Ascomycota</taxon>
        <taxon>Pezizomycotina</taxon>
        <taxon>Pezizomycetes</taxon>
        <taxon>Pezizales</taxon>
        <taxon>Pezizaceae</taxon>
        <taxon>Terfezia</taxon>
    </lineage>
</organism>
<dbReference type="OrthoDB" id="10298909at2759"/>
<dbReference type="AlphaFoldDB" id="A0A3N4LVW2"/>
<dbReference type="EMBL" id="ML121537">
    <property type="protein sequence ID" value="RPB25719.1"/>
    <property type="molecule type" value="Genomic_DNA"/>
</dbReference>
<evidence type="ECO:0000313" key="1">
    <source>
        <dbReference type="EMBL" id="RPB25719.1"/>
    </source>
</evidence>
<protein>
    <submittedName>
        <fullName evidence="1">Uncharacterized protein</fullName>
    </submittedName>
</protein>
<gene>
    <name evidence="1" type="ORF">L211DRAFT_836470</name>
</gene>
<dbReference type="Proteomes" id="UP000267821">
    <property type="component" value="Unassembled WGS sequence"/>
</dbReference>
<name>A0A3N4LVW2_9PEZI</name>
<reference evidence="1 2" key="1">
    <citation type="journal article" date="2018" name="Nat. Ecol. Evol.">
        <title>Pezizomycetes genomes reveal the molecular basis of ectomycorrhizal truffle lifestyle.</title>
        <authorList>
            <person name="Murat C."/>
            <person name="Payen T."/>
            <person name="Noel B."/>
            <person name="Kuo A."/>
            <person name="Morin E."/>
            <person name="Chen J."/>
            <person name="Kohler A."/>
            <person name="Krizsan K."/>
            <person name="Balestrini R."/>
            <person name="Da Silva C."/>
            <person name="Montanini B."/>
            <person name="Hainaut M."/>
            <person name="Levati E."/>
            <person name="Barry K.W."/>
            <person name="Belfiori B."/>
            <person name="Cichocki N."/>
            <person name="Clum A."/>
            <person name="Dockter R.B."/>
            <person name="Fauchery L."/>
            <person name="Guy J."/>
            <person name="Iotti M."/>
            <person name="Le Tacon F."/>
            <person name="Lindquist E.A."/>
            <person name="Lipzen A."/>
            <person name="Malagnac F."/>
            <person name="Mello A."/>
            <person name="Molinier V."/>
            <person name="Miyauchi S."/>
            <person name="Poulain J."/>
            <person name="Riccioni C."/>
            <person name="Rubini A."/>
            <person name="Sitrit Y."/>
            <person name="Splivallo R."/>
            <person name="Traeger S."/>
            <person name="Wang M."/>
            <person name="Zifcakova L."/>
            <person name="Wipf D."/>
            <person name="Zambonelli A."/>
            <person name="Paolocci F."/>
            <person name="Nowrousian M."/>
            <person name="Ottonello S."/>
            <person name="Baldrian P."/>
            <person name="Spatafora J.W."/>
            <person name="Henrissat B."/>
            <person name="Nagy L.G."/>
            <person name="Aury J.M."/>
            <person name="Wincker P."/>
            <person name="Grigoriev I.V."/>
            <person name="Bonfante P."/>
            <person name="Martin F.M."/>
        </authorList>
    </citation>
    <scope>NUCLEOTIDE SEQUENCE [LARGE SCALE GENOMIC DNA]</scope>
    <source>
        <strain evidence="1 2">ATCC MYA-4762</strain>
    </source>
</reference>
<sequence>MYLDPSRYSFFHLLVRRCFRASSLQARNRTDIHAFTPQSQVMPFVRALYFPYLDDSSGQSPPPRLVRLEVVLESRTWHASVEKFFSSSEVENFIIDGPCSEFTDCYKPCNFCGEKQSDCSCSPLSDVPDNVCGDQLTQESPETSYMMTFAAVSTSDCDDEEPLLDRDCDSESDEDCWTRDFLFFKLNGGFPIDIGSSVPGYGNPGSTYATMMGDIVHLQKFFAKLVRDKNLVERRFTPGFQAELNFGRKPTHFLRSIDDDIERHIESMRLESVKTPTKPKVYGPPVRRTQSAGRKPHLLRQPLSSTRKFRSNSPAVQSIGRAIHTPRSIITPLGAAQRRLRISKKYKSAPNTKATEAQDAGVCVGATRRSWLQFA</sequence>
<keyword evidence="2" id="KW-1185">Reference proteome</keyword>
<proteinExistence type="predicted"/>
<dbReference type="InParanoid" id="A0A3N4LVW2"/>